<dbReference type="InterPro" id="IPR051906">
    <property type="entry name" value="TolC-like"/>
</dbReference>
<evidence type="ECO:0000256" key="3">
    <source>
        <dbReference type="ARBA" id="ARBA00022448"/>
    </source>
</evidence>
<dbReference type="STRING" id="868864.Dester_1323"/>
<comment type="similarity">
    <text evidence="2">Belongs to the outer membrane factor (OMF) (TC 1.B.17) family.</text>
</comment>
<evidence type="ECO:0000256" key="2">
    <source>
        <dbReference type="ARBA" id="ARBA00007613"/>
    </source>
</evidence>
<evidence type="ECO:0000256" key="5">
    <source>
        <dbReference type="ARBA" id="ARBA00022692"/>
    </source>
</evidence>
<dbReference type="PANTHER" id="PTHR30026:SF20">
    <property type="entry name" value="OUTER MEMBRANE PROTEIN TOLC"/>
    <property type="match status" value="1"/>
</dbReference>
<keyword evidence="3" id="KW-0813">Transport</keyword>
<dbReference type="Gene3D" id="1.20.1600.10">
    <property type="entry name" value="Outer membrane efflux proteins (OEP)"/>
    <property type="match status" value="1"/>
</dbReference>
<evidence type="ECO:0000256" key="7">
    <source>
        <dbReference type="ARBA" id="ARBA00023237"/>
    </source>
</evidence>
<dbReference type="EMBL" id="CP002543">
    <property type="protein sequence ID" value="ADY73956.1"/>
    <property type="molecule type" value="Genomic_DNA"/>
</dbReference>
<evidence type="ECO:0000313" key="10">
    <source>
        <dbReference type="Proteomes" id="UP000007102"/>
    </source>
</evidence>
<protein>
    <submittedName>
        <fullName evidence="9">Outer membrane efflux protein</fullName>
    </submittedName>
</protein>
<evidence type="ECO:0000256" key="8">
    <source>
        <dbReference type="SAM" id="Coils"/>
    </source>
</evidence>
<dbReference type="SUPFAM" id="SSF56954">
    <property type="entry name" value="Outer membrane efflux proteins (OEP)"/>
    <property type="match status" value="1"/>
</dbReference>
<reference evidence="10" key="2">
    <citation type="submission" date="2011-02" db="EMBL/GenBank/DDBJ databases">
        <title>The complete genome of Desulfurobacterium thermolithotrophum DSM 11699.</title>
        <authorList>
            <consortium name="US DOE Joint Genome Institute (JGI-PGF)"/>
            <person name="Lucas S."/>
            <person name="Copeland A."/>
            <person name="Lapidus A."/>
            <person name="Bruce D."/>
            <person name="Goodwin L."/>
            <person name="Pitluck S."/>
            <person name="Kyrpides N."/>
            <person name="Mavromatis K."/>
            <person name="Pagani I."/>
            <person name="Ivanova N."/>
            <person name="Mikhailova N."/>
            <person name="Daligault H."/>
            <person name="Detter J.C."/>
            <person name="Tapia R."/>
            <person name="Han C."/>
            <person name="Land M."/>
            <person name="Hauser L."/>
            <person name="Markowitz V."/>
            <person name="Cheng J.-F."/>
            <person name="Hugenholtz P."/>
            <person name="Woyke T."/>
            <person name="Wu D."/>
            <person name="Spring S."/>
            <person name="Brambilla E."/>
            <person name="Klenk H.-P."/>
            <person name="Eisen J.A."/>
        </authorList>
    </citation>
    <scope>NUCLEOTIDE SEQUENCE [LARGE SCALE GENOMIC DNA]</scope>
    <source>
        <strain evidence="10">DSM 11699 / BSA</strain>
    </source>
</reference>
<dbReference type="GO" id="GO:0015288">
    <property type="term" value="F:porin activity"/>
    <property type="evidence" value="ECO:0007669"/>
    <property type="project" value="TreeGrafter"/>
</dbReference>
<dbReference type="InParanoid" id="F0S178"/>
<evidence type="ECO:0000313" key="9">
    <source>
        <dbReference type="EMBL" id="ADY73956.1"/>
    </source>
</evidence>
<accession>F0S178</accession>
<evidence type="ECO:0000256" key="4">
    <source>
        <dbReference type="ARBA" id="ARBA00022452"/>
    </source>
</evidence>
<dbReference type="AlphaFoldDB" id="F0S178"/>
<reference evidence="9 10" key="1">
    <citation type="journal article" date="2011" name="Stand. Genomic Sci.">
        <title>Complete genome sequence of the thermophilic sulfur-reducer Desulfurobacterium thermolithotrophum type strain (BSA(T)) from a deep-sea hydrothermal vent.</title>
        <authorList>
            <person name="Goker M."/>
            <person name="Daligault H."/>
            <person name="Mwirichia R."/>
            <person name="Lapidus A."/>
            <person name="Lucas S."/>
            <person name="Deshpande S."/>
            <person name="Pagani I."/>
            <person name="Tapia R."/>
            <person name="Cheng J.F."/>
            <person name="Goodwin L."/>
            <person name="Pitluck S."/>
            <person name="Liolios K."/>
            <person name="Ivanova N."/>
            <person name="Mavromatis K."/>
            <person name="Mikhailova N."/>
            <person name="Pati A."/>
            <person name="Chen A."/>
            <person name="Palaniappan K."/>
            <person name="Han C."/>
            <person name="Land M."/>
            <person name="Hauser L."/>
            <person name="Pan C."/>
            <person name="Brambilla E.M."/>
            <person name="Rohde M."/>
            <person name="Spring S."/>
            <person name="Sikorski J."/>
            <person name="Wirth R."/>
            <person name="Detter J.C."/>
            <person name="Woyke T."/>
            <person name="Bristow J."/>
            <person name="Eisen J.A."/>
            <person name="Markowitz V."/>
            <person name="Hugenholtz P."/>
            <person name="Kyrpides N.C."/>
            <person name="Klenk H.P."/>
        </authorList>
    </citation>
    <scope>NUCLEOTIDE SEQUENCE [LARGE SCALE GENOMIC DNA]</scope>
    <source>
        <strain evidence="10">DSM 11699 / BSA</strain>
    </source>
</reference>
<dbReference type="GO" id="GO:1990281">
    <property type="term" value="C:efflux pump complex"/>
    <property type="evidence" value="ECO:0007669"/>
    <property type="project" value="TreeGrafter"/>
</dbReference>
<name>F0S178_DESTD</name>
<comment type="subcellular location">
    <subcellularLocation>
        <location evidence="1">Cell outer membrane</location>
    </subcellularLocation>
</comment>
<dbReference type="HOGENOM" id="CLU_625183_0_0_0"/>
<dbReference type="GO" id="GO:0009279">
    <property type="term" value="C:cell outer membrane"/>
    <property type="evidence" value="ECO:0007669"/>
    <property type="project" value="UniProtKB-SubCell"/>
</dbReference>
<dbReference type="PANTHER" id="PTHR30026">
    <property type="entry name" value="OUTER MEMBRANE PROTEIN TOLC"/>
    <property type="match status" value="1"/>
</dbReference>
<keyword evidence="7" id="KW-0998">Cell outer membrane</keyword>
<keyword evidence="4" id="KW-1134">Transmembrane beta strand</keyword>
<gene>
    <name evidence="9" type="ordered locus">Dester_1323</name>
</gene>
<keyword evidence="8" id="KW-0175">Coiled coil</keyword>
<dbReference type="InterPro" id="IPR003423">
    <property type="entry name" value="OMP_efflux"/>
</dbReference>
<feature type="coiled-coil region" evidence="8">
    <location>
        <begin position="319"/>
        <end position="370"/>
    </location>
</feature>
<keyword evidence="6" id="KW-0472">Membrane</keyword>
<dbReference type="Pfam" id="PF02321">
    <property type="entry name" value="OEP"/>
    <property type="match status" value="1"/>
</dbReference>
<dbReference type="eggNOG" id="COG1538">
    <property type="taxonomic scope" value="Bacteria"/>
</dbReference>
<dbReference type="KEGG" id="dte:Dester_1323"/>
<evidence type="ECO:0000256" key="6">
    <source>
        <dbReference type="ARBA" id="ARBA00023136"/>
    </source>
</evidence>
<evidence type="ECO:0000256" key="1">
    <source>
        <dbReference type="ARBA" id="ARBA00004442"/>
    </source>
</evidence>
<organism evidence="9 10">
    <name type="scientific">Desulfurobacterium thermolithotrophum (strain DSM 11699 / BSA)</name>
    <dbReference type="NCBI Taxonomy" id="868864"/>
    <lineage>
        <taxon>Bacteria</taxon>
        <taxon>Pseudomonadati</taxon>
        <taxon>Aquificota</taxon>
        <taxon>Aquificia</taxon>
        <taxon>Desulfurobacteriales</taxon>
        <taxon>Desulfurobacteriaceae</taxon>
        <taxon>Desulfurobacterium</taxon>
    </lineage>
</organism>
<proteinExistence type="inferred from homology"/>
<keyword evidence="5" id="KW-0812">Transmembrane</keyword>
<dbReference type="GO" id="GO:0015562">
    <property type="term" value="F:efflux transmembrane transporter activity"/>
    <property type="evidence" value="ECO:0007669"/>
    <property type="project" value="InterPro"/>
</dbReference>
<sequence length="438" mass="51869">MFRVLFLIFTVLFIENFYTSTTAFSASLEELVHKAESNDFKLRSLKHKVKAREYQIQQVISQYKPQLSFSTYFGWQEYKPYYGGLIKQKLKYYYLTLKQPVYRPEIISKLKQTKIYKKIDTLKVQQEKQYIRYFLLTTMLHLAYAKRKVELYTKLLSFEKEKYREALKLKDKEFISKEDFLRVEKEYEDAYISFKDAQIELDSFVSSLRNLLGSTDYQNLVSPLNEELEIKNLGLTLDYNAWKKDLGKNIEIKIAEKNVKIAEIEIKRRGYERYPKVDLQLSYSYASSSAISVASNDKRIALTLDFPIYQGGYVSALKLEALELKKAAFEDLKQIKKEKSMQLDDSWHKLKQAEEKIKNLKRKLLNDYKIYKVIKKALEKGLKTEIDLKNQEVEIVRDKILLNEEVHTFSTAYVELLYLTSNLDFKNIKKLNCFLSPR</sequence>
<keyword evidence="10" id="KW-1185">Reference proteome</keyword>
<dbReference type="Proteomes" id="UP000007102">
    <property type="component" value="Chromosome"/>
</dbReference>